<accession>A0A4Q2RBL3</accession>
<dbReference type="EC" id="4.3.2.7" evidence="1"/>
<dbReference type="Pfam" id="PF04752">
    <property type="entry name" value="ChaC"/>
    <property type="match status" value="1"/>
</dbReference>
<dbReference type="EMBL" id="QYBC01000013">
    <property type="protein sequence ID" value="RYB03722.1"/>
    <property type="molecule type" value="Genomic_DNA"/>
</dbReference>
<name>A0A4Q2RBL3_9HYPH</name>
<sequence>MAVGEEGGDLWIFAYGSLMWRPDFGFEERVRARLFGYHRALCIYSHHHRGTERRPGLVLGLDRGGSCVGQCFRIAAPARAATLDAVRRRELISGVYAEIAAPVRLADGRRLAAVAYVALRGHAQYAGTLDEDAVVRHVAQGHGTGGPNIDYLRNTQQHLVAMGIRDDRLAAVLRRLDGAG</sequence>
<gene>
    <name evidence="3" type="ORF">D3272_16405</name>
</gene>
<evidence type="ECO:0000256" key="2">
    <source>
        <dbReference type="ARBA" id="ARBA00023239"/>
    </source>
</evidence>
<dbReference type="OrthoDB" id="9795692at2"/>
<dbReference type="GO" id="GO:0006751">
    <property type="term" value="P:glutathione catabolic process"/>
    <property type="evidence" value="ECO:0007669"/>
    <property type="project" value="InterPro"/>
</dbReference>
<dbReference type="InterPro" id="IPR006840">
    <property type="entry name" value="ChaC"/>
</dbReference>
<dbReference type="GO" id="GO:0005737">
    <property type="term" value="C:cytoplasm"/>
    <property type="evidence" value="ECO:0007669"/>
    <property type="project" value="TreeGrafter"/>
</dbReference>
<dbReference type="GO" id="GO:0061928">
    <property type="term" value="F:glutathione specific gamma-glutamylcyclotransferase activity"/>
    <property type="evidence" value="ECO:0007669"/>
    <property type="project" value="UniProtKB-EC"/>
</dbReference>
<dbReference type="PANTHER" id="PTHR12192">
    <property type="entry name" value="CATION TRANSPORT PROTEIN CHAC-RELATED"/>
    <property type="match status" value="1"/>
</dbReference>
<proteinExistence type="predicted"/>
<dbReference type="AlphaFoldDB" id="A0A4Q2RBL3"/>
<dbReference type="RefSeq" id="WP_129220291.1">
    <property type="nucleotide sequence ID" value="NZ_QYBC01000013.1"/>
</dbReference>
<dbReference type="InterPro" id="IPR013024">
    <property type="entry name" value="GGCT-like"/>
</dbReference>
<dbReference type="Gene3D" id="3.10.490.10">
    <property type="entry name" value="Gamma-glutamyl cyclotransferase-like"/>
    <property type="match status" value="1"/>
</dbReference>
<organism evidence="3 4">
    <name type="scientific">Lichenibacterium ramalinae</name>
    <dbReference type="NCBI Taxonomy" id="2316527"/>
    <lineage>
        <taxon>Bacteria</taxon>
        <taxon>Pseudomonadati</taxon>
        <taxon>Pseudomonadota</taxon>
        <taxon>Alphaproteobacteria</taxon>
        <taxon>Hyphomicrobiales</taxon>
        <taxon>Lichenihabitantaceae</taxon>
        <taxon>Lichenibacterium</taxon>
    </lineage>
</organism>
<protein>
    <recommendedName>
        <fullName evidence="1">glutathione-specific gamma-glutamylcyclotransferase</fullName>
        <ecNumber evidence="1">4.3.2.7</ecNumber>
    </recommendedName>
</protein>
<comment type="caution">
    <text evidence="3">The sequence shown here is derived from an EMBL/GenBank/DDBJ whole genome shotgun (WGS) entry which is preliminary data.</text>
</comment>
<keyword evidence="3" id="KW-0808">Transferase</keyword>
<keyword evidence="4" id="KW-1185">Reference proteome</keyword>
<evidence type="ECO:0000313" key="3">
    <source>
        <dbReference type="EMBL" id="RYB03722.1"/>
    </source>
</evidence>
<evidence type="ECO:0000313" key="4">
    <source>
        <dbReference type="Proteomes" id="UP000289411"/>
    </source>
</evidence>
<reference evidence="3 4" key="2">
    <citation type="submission" date="2019-02" db="EMBL/GenBank/DDBJ databases">
        <title>'Lichenibacterium ramalinii' gen. nov. sp. nov., 'Lichenibacterium minor' gen. nov. sp. nov.</title>
        <authorList>
            <person name="Pankratov T."/>
        </authorList>
    </citation>
    <scope>NUCLEOTIDE SEQUENCE [LARGE SCALE GENOMIC DNA]</scope>
    <source>
        <strain evidence="3 4">RmlP001</strain>
    </source>
</reference>
<dbReference type="PANTHER" id="PTHR12192:SF2">
    <property type="entry name" value="GLUTATHIONE-SPECIFIC GAMMA-GLUTAMYLCYCLOTRANSFERASE 2"/>
    <property type="match status" value="1"/>
</dbReference>
<evidence type="ECO:0000256" key="1">
    <source>
        <dbReference type="ARBA" id="ARBA00012344"/>
    </source>
</evidence>
<dbReference type="GO" id="GO:0016740">
    <property type="term" value="F:transferase activity"/>
    <property type="evidence" value="ECO:0007669"/>
    <property type="project" value="UniProtKB-KW"/>
</dbReference>
<dbReference type="CDD" id="cd06661">
    <property type="entry name" value="GGCT_like"/>
    <property type="match status" value="1"/>
</dbReference>
<dbReference type="SUPFAM" id="SSF110857">
    <property type="entry name" value="Gamma-glutamyl cyclotransferase-like"/>
    <property type="match status" value="1"/>
</dbReference>
<keyword evidence="2" id="KW-0456">Lyase</keyword>
<dbReference type="InterPro" id="IPR036568">
    <property type="entry name" value="GGCT-like_sf"/>
</dbReference>
<reference evidence="3 4" key="1">
    <citation type="submission" date="2018-09" db="EMBL/GenBank/DDBJ databases">
        <authorList>
            <person name="Grouzdev D.S."/>
            <person name="Krutkina M.S."/>
        </authorList>
    </citation>
    <scope>NUCLEOTIDE SEQUENCE [LARGE SCALE GENOMIC DNA]</scope>
    <source>
        <strain evidence="3 4">RmlP001</strain>
    </source>
</reference>
<dbReference type="Proteomes" id="UP000289411">
    <property type="component" value="Unassembled WGS sequence"/>
</dbReference>